<sequence length="421" mass="45659">MTLSAVSATGATAQLRPLGDYGDADGTYRFGINIDGPGGTVSDRLNLKGGDTIPFDVFTIEERYPQYRDTSLVQTVLDYRGVEVFVTYQANDPSFRLRVPTFDDRTGTYALVYTGIDRQDSSDLAISDVFDAETDTGEDFQRRLYRAWVRVSPVDPLAGNPSSVQGVMARGALDLTAGNSALETAGERNNSFMLGAQYRRVSAGRFDYDQIDLSSQRGYRLFEGKRAMLKLVGAGNLQLTQGGGYAVASQFGVGLEVPVVDGRWSLEPRIAYGLTADDKGVAGHAVNAALASRFVIGNAGRARIVLGNMIGRFETLNSKLLLGYDANPGVKNTVFRNGLAAELPLTMRVGGRASSLRASYMHTLFTGTDVYANQYHEVALSWGIRRREESQRDLRDALRLFVTGTKAGGYKAISAGVGARF</sequence>
<dbReference type="EMBL" id="JAAVJH010000010">
    <property type="protein sequence ID" value="NJR79802.1"/>
    <property type="molecule type" value="Genomic_DNA"/>
</dbReference>
<organism evidence="1 2">
    <name type="scientific">Sphingomonas corticis</name>
    <dbReference type="NCBI Taxonomy" id="2722791"/>
    <lineage>
        <taxon>Bacteria</taxon>
        <taxon>Pseudomonadati</taxon>
        <taxon>Pseudomonadota</taxon>
        <taxon>Alphaproteobacteria</taxon>
        <taxon>Sphingomonadales</taxon>
        <taxon>Sphingomonadaceae</taxon>
        <taxon>Sphingomonas</taxon>
    </lineage>
</organism>
<protein>
    <submittedName>
        <fullName evidence="1">Uncharacterized protein</fullName>
    </submittedName>
</protein>
<reference evidence="1 2" key="1">
    <citation type="submission" date="2020-03" db="EMBL/GenBank/DDBJ databases">
        <authorList>
            <person name="Wang L."/>
            <person name="He N."/>
            <person name="Li Y."/>
            <person name="Fang Y."/>
            <person name="Zhang F."/>
        </authorList>
    </citation>
    <scope>NUCLEOTIDE SEQUENCE [LARGE SCALE GENOMIC DNA]</scope>
    <source>
        <strain evidence="1 2">36D10-4-7</strain>
    </source>
</reference>
<evidence type="ECO:0000313" key="2">
    <source>
        <dbReference type="Proteomes" id="UP000732399"/>
    </source>
</evidence>
<dbReference type="Proteomes" id="UP000732399">
    <property type="component" value="Unassembled WGS sequence"/>
</dbReference>
<proteinExistence type="predicted"/>
<comment type="caution">
    <text evidence="1">The sequence shown here is derived from an EMBL/GenBank/DDBJ whole genome shotgun (WGS) entry which is preliminary data.</text>
</comment>
<keyword evidence="2" id="KW-1185">Reference proteome</keyword>
<accession>A0ABX1CV93</accession>
<gene>
    <name evidence="1" type="ORF">HBH26_14530</name>
</gene>
<name>A0ABX1CV93_9SPHN</name>
<dbReference type="RefSeq" id="WP_168135362.1">
    <property type="nucleotide sequence ID" value="NZ_JAAVJH010000010.1"/>
</dbReference>
<evidence type="ECO:0000313" key="1">
    <source>
        <dbReference type="EMBL" id="NJR79802.1"/>
    </source>
</evidence>